<organism evidence="1 2">
    <name type="scientific">Dichomitus squalens (strain LYAD-421)</name>
    <name type="common">Western red white-rot fungus</name>
    <dbReference type="NCBI Taxonomy" id="732165"/>
    <lineage>
        <taxon>Eukaryota</taxon>
        <taxon>Fungi</taxon>
        <taxon>Dikarya</taxon>
        <taxon>Basidiomycota</taxon>
        <taxon>Agaricomycotina</taxon>
        <taxon>Agaricomycetes</taxon>
        <taxon>Polyporales</taxon>
        <taxon>Polyporaceae</taxon>
        <taxon>Dichomitus</taxon>
    </lineage>
</organism>
<dbReference type="Proteomes" id="UP000053319">
    <property type="component" value="Unassembled WGS sequence"/>
</dbReference>
<name>R7SSX6_DICSQ</name>
<feature type="non-terminal residue" evidence="1">
    <location>
        <position position="1"/>
    </location>
</feature>
<dbReference type="GeneID" id="18841759"/>
<dbReference type="KEGG" id="dsq:DICSQDRAFT_31848"/>
<sequence>IFAVEWAQTLIIMDDAFDKYAYNFGDVNKLVELRNAWLSGPFLGGVVGAAVQLFYARHIWLLSKSRLLVVVF</sequence>
<evidence type="ECO:0000313" key="2">
    <source>
        <dbReference type="Proteomes" id="UP000053319"/>
    </source>
</evidence>
<proteinExistence type="predicted"/>
<evidence type="ECO:0000313" key="1">
    <source>
        <dbReference type="EMBL" id="EJF59156.1"/>
    </source>
</evidence>
<dbReference type="HOGENOM" id="CLU_2729097_0_0_1"/>
<dbReference type="OrthoDB" id="2953893at2759"/>
<dbReference type="RefSeq" id="XP_007368101.1">
    <property type="nucleotide sequence ID" value="XM_007368039.1"/>
</dbReference>
<reference evidence="1 2" key="1">
    <citation type="journal article" date="2012" name="Science">
        <title>The Paleozoic origin of enzymatic lignin decomposition reconstructed from 31 fungal genomes.</title>
        <authorList>
            <person name="Floudas D."/>
            <person name="Binder M."/>
            <person name="Riley R."/>
            <person name="Barry K."/>
            <person name="Blanchette R.A."/>
            <person name="Henrissat B."/>
            <person name="Martinez A.T."/>
            <person name="Otillar R."/>
            <person name="Spatafora J.W."/>
            <person name="Yadav J.S."/>
            <person name="Aerts A."/>
            <person name="Benoit I."/>
            <person name="Boyd A."/>
            <person name="Carlson A."/>
            <person name="Copeland A."/>
            <person name="Coutinho P.M."/>
            <person name="de Vries R.P."/>
            <person name="Ferreira P."/>
            <person name="Findley K."/>
            <person name="Foster B."/>
            <person name="Gaskell J."/>
            <person name="Glotzer D."/>
            <person name="Gorecki P."/>
            <person name="Heitman J."/>
            <person name="Hesse C."/>
            <person name="Hori C."/>
            <person name="Igarashi K."/>
            <person name="Jurgens J.A."/>
            <person name="Kallen N."/>
            <person name="Kersten P."/>
            <person name="Kohler A."/>
            <person name="Kuees U."/>
            <person name="Kumar T.K.A."/>
            <person name="Kuo A."/>
            <person name="LaButti K."/>
            <person name="Larrondo L.F."/>
            <person name="Lindquist E."/>
            <person name="Ling A."/>
            <person name="Lombard V."/>
            <person name="Lucas S."/>
            <person name="Lundell T."/>
            <person name="Martin R."/>
            <person name="McLaughlin D.J."/>
            <person name="Morgenstern I."/>
            <person name="Morin E."/>
            <person name="Murat C."/>
            <person name="Nagy L.G."/>
            <person name="Nolan M."/>
            <person name="Ohm R.A."/>
            <person name="Patyshakuliyeva A."/>
            <person name="Rokas A."/>
            <person name="Ruiz-Duenas F.J."/>
            <person name="Sabat G."/>
            <person name="Salamov A."/>
            <person name="Samejima M."/>
            <person name="Schmutz J."/>
            <person name="Slot J.C."/>
            <person name="St John F."/>
            <person name="Stenlid J."/>
            <person name="Sun H."/>
            <person name="Sun S."/>
            <person name="Syed K."/>
            <person name="Tsang A."/>
            <person name="Wiebenga A."/>
            <person name="Young D."/>
            <person name="Pisabarro A."/>
            <person name="Eastwood D.C."/>
            <person name="Martin F."/>
            <person name="Cullen D."/>
            <person name="Grigoriev I.V."/>
            <person name="Hibbett D.S."/>
        </authorList>
    </citation>
    <scope>NUCLEOTIDE SEQUENCE [LARGE SCALE GENOMIC DNA]</scope>
    <source>
        <strain evidence="1 2">LYAD-421 SS1</strain>
    </source>
</reference>
<dbReference type="EMBL" id="JH719427">
    <property type="protein sequence ID" value="EJF59156.1"/>
    <property type="molecule type" value="Genomic_DNA"/>
</dbReference>
<protein>
    <submittedName>
        <fullName evidence="1">Uncharacterized protein</fullName>
    </submittedName>
</protein>
<feature type="non-terminal residue" evidence="1">
    <location>
        <position position="72"/>
    </location>
</feature>
<dbReference type="AlphaFoldDB" id="R7SSX6"/>
<accession>R7SSX6</accession>
<gene>
    <name evidence="1" type="ORF">DICSQDRAFT_31848</name>
</gene>
<dbReference type="OMA" id="HIWLLSK"/>